<evidence type="ECO:0000313" key="2">
    <source>
        <dbReference type="EMBL" id="OMJ91332.1"/>
    </source>
</evidence>
<accession>A0A1R2CQQ4</accession>
<evidence type="ECO:0000256" key="1">
    <source>
        <dbReference type="SAM" id="Coils"/>
    </source>
</evidence>
<name>A0A1R2CQQ4_9CILI</name>
<dbReference type="OrthoDB" id="304065at2759"/>
<comment type="caution">
    <text evidence="2">The sequence shown here is derived from an EMBL/GenBank/DDBJ whole genome shotgun (WGS) entry which is preliminary data.</text>
</comment>
<proteinExistence type="predicted"/>
<protein>
    <submittedName>
        <fullName evidence="2">Uncharacterized protein</fullName>
    </submittedName>
</protein>
<reference evidence="2 3" key="1">
    <citation type="submission" date="2016-11" db="EMBL/GenBank/DDBJ databases">
        <title>The macronuclear genome of Stentor coeruleus: a giant cell with tiny introns.</title>
        <authorList>
            <person name="Slabodnick M."/>
            <person name="Ruby J.G."/>
            <person name="Reiff S.B."/>
            <person name="Swart E.C."/>
            <person name="Gosai S."/>
            <person name="Prabakaran S."/>
            <person name="Witkowska E."/>
            <person name="Larue G.E."/>
            <person name="Fisher S."/>
            <person name="Freeman R.M."/>
            <person name="Gunawardena J."/>
            <person name="Chu W."/>
            <person name="Stover N.A."/>
            <person name="Gregory B.D."/>
            <person name="Nowacki M."/>
            <person name="Derisi J."/>
            <person name="Roy S.W."/>
            <person name="Marshall W.F."/>
            <person name="Sood P."/>
        </authorList>
    </citation>
    <scope>NUCLEOTIDE SEQUENCE [LARGE SCALE GENOMIC DNA]</scope>
    <source>
        <strain evidence="2">WM001</strain>
    </source>
</reference>
<sequence>MEESTWRKHVSWNDPEEFEAKYEMISSKVDNALKPFSISEFTVDRSQGKDFTKSKISNENLKKELNYLSGSQKPSTPSKNLQKKHEKISNEIKDMQKQSNDLMWSDIITHPQVTEFMKRYFPRSYKILCSDFLSFLQYEYPHLVTDDDIKDEIISMLTVDQNSEYISLNALQLSTRDYGLESFLQNLNTHLEDSFKESKAQINEQIIQEVTEIKEMLDSRSMELEKKEAKLLARENKIIKLENTLATEFKDKLEKLASSTREKLMKDLNGQMKRMQGLERNVNDMIKLARSKQQVLTRSELSMKASGSENSSVNKFKARITSLEKSNEVLKTKLSILEMESKADKATISRLSEELNRVKARSSMLEVSLSSMKKPEPEKIVEVPVIIKEEPEKKTFQKTALEVLVPLSLMNTLLQCCQVTLPVLHMPSSPKSHKASVFEEDGMTLGELFFPAFNKIVPSIVECIPFIHKLKKKDEQTNLIKFFWQLLMYAWNEEFPVQADRRFNPNNLPFDPTTTVWKKKLTTIKAKASRRPLYPLFTNQTVHKILCSYLLKWMNSKDKTTTELSLTSAFLIIVTSTSKKRIVTSLNYIKGIIEEHYKETDIKNCVTVLVALLDSPDDIGSLSCEILLGLTVDHLGDILAQCSNEMTIFKITEACKRVLMSGMKTGVVSDLEEGMIVLLQKFSGNEYFQGLIKQHGISEILTQRMMNVQNNTFFTSNVNSILRNIN</sequence>
<gene>
    <name evidence="2" type="ORF">SteCoe_6127</name>
</gene>
<feature type="coiled-coil region" evidence="1">
    <location>
        <begin position="207"/>
        <end position="281"/>
    </location>
</feature>
<evidence type="ECO:0000313" key="3">
    <source>
        <dbReference type="Proteomes" id="UP000187209"/>
    </source>
</evidence>
<dbReference type="EMBL" id="MPUH01000083">
    <property type="protein sequence ID" value="OMJ91332.1"/>
    <property type="molecule type" value="Genomic_DNA"/>
</dbReference>
<feature type="coiled-coil region" evidence="1">
    <location>
        <begin position="313"/>
        <end position="340"/>
    </location>
</feature>
<dbReference type="AlphaFoldDB" id="A0A1R2CQQ4"/>
<dbReference type="Proteomes" id="UP000187209">
    <property type="component" value="Unassembled WGS sequence"/>
</dbReference>
<keyword evidence="3" id="KW-1185">Reference proteome</keyword>
<keyword evidence="1" id="KW-0175">Coiled coil</keyword>
<organism evidence="2 3">
    <name type="scientific">Stentor coeruleus</name>
    <dbReference type="NCBI Taxonomy" id="5963"/>
    <lineage>
        <taxon>Eukaryota</taxon>
        <taxon>Sar</taxon>
        <taxon>Alveolata</taxon>
        <taxon>Ciliophora</taxon>
        <taxon>Postciliodesmatophora</taxon>
        <taxon>Heterotrichea</taxon>
        <taxon>Heterotrichida</taxon>
        <taxon>Stentoridae</taxon>
        <taxon>Stentor</taxon>
    </lineage>
</organism>